<dbReference type="PANTHER" id="PTHR42870:SF1">
    <property type="entry name" value="NON-SPECIFIC LIPID-TRANSFER PROTEIN-LIKE 2"/>
    <property type="match status" value="1"/>
</dbReference>
<dbReference type="CDD" id="cd00829">
    <property type="entry name" value="SCP-x_thiolase"/>
    <property type="match status" value="1"/>
</dbReference>
<protein>
    <submittedName>
        <fullName evidence="2">Acetyl-CoA acetyltransferase</fullName>
    </submittedName>
</protein>
<dbReference type="Proteomes" id="UP000032545">
    <property type="component" value="Unassembled WGS sequence"/>
</dbReference>
<dbReference type="SUPFAM" id="SSF53901">
    <property type="entry name" value="Thiolase-like"/>
    <property type="match status" value="2"/>
</dbReference>
<evidence type="ECO:0000259" key="1">
    <source>
        <dbReference type="Pfam" id="PF22691"/>
    </source>
</evidence>
<sequence length="376" mass="40033">MRGGRRVAIVGVGYSDAGRRTGLSERHHAAQAARAALADAGLESADIDGLTTWGGNPIDFAHMLGFSPLRWHLDVGISPAFISPAIHAAHAVASGQADVVVAMRVILQQPSRANLWAGGTGMAFDAQFQHPFGDLMPAQWAGLLTNRYLHESDATEEDFANFAVTQRGYAANNPEALLREPLTAEDYLAAPYISKPLRLLDCDYPCDSGAAVIFTTEQRARDLRQKPVFVEATALSAIHDMTFELLPDMVRTSPVHCLQELWSNTDLTAADLDCAQLYDGFSVITLQWLEALGVCEPGQAGPFVSSGGTSLTGALPTNTDGGACNVGRRHGANFCIEATRQLRGGQSGERQVADAEVALWANAVGPFTGAMLLTGS</sequence>
<dbReference type="Pfam" id="PF22691">
    <property type="entry name" value="Thiolase_C_1"/>
    <property type="match status" value="1"/>
</dbReference>
<dbReference type="RefSeq" id="WP_044885728.1">
    <property type="nucleotide sequence ID" value="NZ_JYFN01000022.1"/>
</dbReference>
<proteinExistence type="predicted"/>
<accession>A0A0D8BE93</accession>
<dbReference type="InterPro" id="IPR055140">
    <property type="entry name" value="Thiolase_C_2"/>
</dbReference>
<keyword evidence="3" id="KW-1185">Reference proteome</keyword>
<dbReference type="InterPro" id="IPR016039">
    <property type="entry name" value="Thiolase-like"/>
</dbReference>
<dbReference type="PATRIC" id="fig|1502723.3.peg.2532"/>
<name>A0A0D8BE93_9ACTN</name>
<dbReference type="OrthoDB" id="3208853at2"/>
<dbReference type="PIRSF" id="PIRSF000429">
    <property type="entry name" value="Ac-CoA_Ac_transf"/>
    <property type="match status" value="1"/>
</dbReference>
<comment type="caution">
    <text evidence="2">The sequence shown here is derived from an EMBL/GenBank/DDBJ whole genome shotgun (WGS) entry which is preliminary data.</text>
</comment>
<organism evidence="2 3">
    <name type="scientific">Frankia torreyi</name>
    <dbReference type="NCBI Taxonomy" id="1856"/>
    <lineage>
        <taxon>Bacteria</taxon>
        <taxon>Bacillati</taxon>
        <taxon>Actinomycetota</taxon>
        <taxon>Actinomycetes</taxon>
        <taxon>Frankiales</taxon>
        <taxon>Frankiaceae</taxon>
        <taxon>Frankia</taxon>
    </lineage>
</organism>
<evidence type="ECO:0000313" key="3">
    <source>
        <dbReference type="Proteomes" id="UP000032545"/>
    </source>
</evidence>
<dbReference type="AlphaFoldDB" id="A0A0D8BE93"/>
<dbReference type="Gene3D" id="3.40.47.10">
    <property type="match status" value="1"/>
</dbReference>
<dbReference type="EMBL" id="JYFN01000022">
    <property type="protein sequence ID" value="KJE22603.1"/>
    <property type="molecule type" value="Genomic_DNA"/>
</dbReference>
<gene>
    <name evidence="2" type="ORF">FF36_03133</name>
</gene>
<dbReference type="PANTHER" id="PTHR42870">
    <property type="entry name" value="ACETYL-COA C-ACETYLTRANSFERASE"/>
    <property type="match status" value="1"/>
</dbReference>
<reference evidence="3" key="1">
    <citation type="submission" date="2015-02" db="EMBL/GenBank/DDBJ databases">
        <title>Draft Genome of Frankia sp. CpI1-S.</title>
        <authorList>
            <person name="Oshone R.T."/>
            <person name="Ngom M."/>
            <person name="Ghodhbane-Gtari F."/>
            <person name="Gtari M."/>
            <person name="Morris K."/>
            <person name="Thomas K."/>
            <person name="Sen A."/>
            <person name="Tisa L.S."/>
        </authorList>
    </citation>
    <scope>NUCLEOTIDE SEQUENCE [LARGE SCALE GENOMIC DNA]</scope>
    <source>
        <strain evidence="3">CpI1-S</strain>
    </source>
</reference>
<reference evidence="2 3" key="2">
    <citation type="journal article" date="2016" name="Genome Announc.">
        <title>Permanent Draft Genome Sequences for Two Variants of Frankia sp. Strain CpI1, the First Frankia Strain Isolated from Root Nodules of Comptonia peregrina.</title>
        <authorList>
            <person name="Oshone R."/>
            <person name="Hurst S.G.IV."/>
            <person name="Abebe-Akele F."/>
            <person name="Simpson S."/>
            <person name="Morris K."/>
            <person name="Thomas W.K."/>
            <person name="Tisa L.S."/>
        </authorList>
    </citation>
    <scope>NUCLEOTIDE SEQUENCE [LARGE SCALE GENOMIC DNA]</scope>
    <source>
        <strain evidence="3">CpI1-S</strain>
    </source>
</reference>
<dbReference type="GO" id="GO:0016747">
    <property type="term" value="F:acyltransferase activity, transferring groups other than amino-acyl groups"/>
    <property type="evidence" value="ECO:0007669"/>
    <property type="project" value="InterPro"/>
</dbReference>
<dbReference type="InterPro" id="IPR002155">
    <property type="entry name" value="Thiolase"/>
</dbReference>
<evidence type="ECO:0000313" key="2">
    <source>
        <dbReference type="EMBL" id="KJE22603.1"/>
    </source>
</evidence>
<keyword evidence="2" id="KW-0808">Transferase</keyword>
<feature type="domain" description="Thiolase C-terminal" evidence="1">
    <location>
        <begin position="256"/>
        <end position="368"/>
    </location>
</feature>